<comment type="caution">
    <text evidence="2">The sequence shown here is derived from an EMBL/GenBank/DDBJ whole genome shotgun (WGS) entry which is preliminary data.</text>
</comment>
<evidence type="ECO:0008006" key="4">
    <source>
        <dbReference type="Google" id="ProtNLM"/>
    </source>
</evidence>
<evidence type="ECO:0000313" key="2">
    <source>
        <dbReference type="EMBL" id="GGD08407.1"/>
    </source>
</evidence>
<organism evidence="2 3">
    <name type="scientific">Halopseudomonas salina</name>
    <dbReference type="NCBI Taxonomy" id="1323744"/>
    <lineage>
        <taxon>Bacteria</taxon>
        <taxon>Pseudomonadati</taxon>
        <taxon>Pseudomonadota</taxon>
        <taxon>Gammaproteobacteria</taxon>
        <taxon>Pseudomonadales</taxon>
        <taxon>Pseudomonadaceae</taxon>
        <taxon>Halopseudomonas</taxon>
    </lineage>
</organism>
<gene>
    <name evidence="2" type="ORF">GCM10007418_29320</name>
</gene>
<keyword evidence="1" id="KW-0472">Membrane</keyword>
<keyword evidence="3" id="KW-1185">Reference proteome</keyword>
<feature type="transmembrane region" description="Helical" evidence="1">
    <location>
        <begin position="12"/>
        <end position="37"/>
    </location>
</feature>
<sequence length="124" mass="14158">MFNESEYETVWLVYLAAAACGWLVWWKMTSWIAWWFVREPLWVAMAVLLFTPVKVDPMGSAQAPGIIILLLDGILDTGDNEARMLGDISLVMGVALAVYIVFALLRAAWIRWRPVETRYARGQH</sequence>
<dbReference type="RefSeq" id="WP_150278981.1">
    <property type="nucleotide sequence ID" value="NZ_BMFF01000007.1"/>
</dbReference>
<feature type="transmembrane region" description="Helical" evidence="1">
    <location>
        <begin position="88"/>
        <end position="109"/>
    </location>
</feature>
<dbReference type="EMBL" id="BMFF01000007">
    <property type="protein sequence ID" value="GGD08407.1"/>
    <property type="molecule type" value="Genomic_DNA"/>
</dbReference>
<protein>
    <recommendedName>
        <fullName evidence="4">MFS transporter</fullName>
    </recommendedName>
</protein>
<dbReference type="Proteomes" id="UP000638188">
    <property type="component" value="Unassembled WGS sequence"/>
</dbReference>
<keyword evidence="1" id="KW-1133">Transmembrane helix</keyword>
<evidence type="ECO:0000256" key="1">
    <source>
        <dbReference type="SAM" id="Phobius"/>
    </source>
</evidence>
<evidence type="ECO:0000313" key="3">
    <source>
        <dbReference type="Proteomes" id="UP000638188"/>
    </source>
</evidence>
<name>A0ABQ1PZX6_9GAMM</name>
<reference evidence="3" key="1">
    <citation type="journal article" date="2019" name="Int. J. Syst. Evol. Microbiol.">
        <title>The Global Catalogue of Microorganisms (GCM) 10K type strain sequencing project: providing services to taxonomists for standard genome sequencing and annotation.</title>
        <authorList>
            <consortium name="The Broad Institute Genomics Platform"/>
            <consortium name="The Broad Institute Genome Sequencing Center for Infectious Disease"/>
            <person name="Wu L."/>
            <person name="Ma J."/>
        </authorList>
    </citation>
    <scope>NUCLEOTIDE SEQUENCE [LARGE SCALE GENOMIC DNA]</scope>
    <source>
        <strain evidence="3">CGMCC 1.12482</strain>
    </source>
</reference>
<accession>A0ABQ1PZX6</accession>
<keyword evidence="1" id="KW-0812">Transmembrane</keyword>
<proteinExistence type="predicted"/>